<feature type="region of interest" description="Disordered" evidence="1">
    <location>
        <begin position="767"/>
        <end position="822"/>
    </location>
</feature>
<protein>
    <recommendedName>
        <fullName evidence="4">F-box domain-containing protein</fullName>
    </recommendedName>
</protein>
<dbReference type="AlphaFoldDB" id="A0A136JFC8"/>
<dbReference type="Proteomes" id="UP000070501">
    <property type="component" value="Unassembled WGS sequence"/>
</dbReference>
<evidence type="ECO:0008006" key="4">
    <source>
        <dbReference type="Google" id="ProtNLM"/>
    </source>
</evidence>
<feature type="compositionally biased region" description="Acidic residues" evidence="1">
    <location>
        <begin position="459"/>
        <end position="475"/>
    </location>
</feature>
<evidence type="ECO:0000313" key="3">
    <source>
        <dbReference type="Proteomes" id="UP000070501"/>
    </source>
</evidence>
<accession>A0A136JFC8</accession>
<organism evidence="2 3">
    <name type="scientific">Microdochium bolleyi</name>
    <dbReference type="NCBI Taxonomy" id="196109"/>
    <lineage>
        <taxon>Eukaryota</taxon>
        <taxon>Fungi</taxon>
        <taxon>Dikarya</taxon>
        <taxon>Ascomycota</taxon>
        <taxon>Pezizomycotina</taxon>
        <taxon>Sordariomycetes</taxon>
        <taxon>Xylariomycetidae</taxon>
        <taxon>Xylariales</taxon>
        <taxon>Microdochiaceae</taxon>
        <taxon>Microdochium</taxon>
    </lineage>
</organism>
<proteinExistence type="predicted"/>
<dbReference type="EMBL" id="KQ964246">
    <property type="protein sequence ID" value="KXJ95857.1"/>
    <property type="molecule type" value="Genomic_DNA"/>
</dbReference>
<dbReference type="STRING" id="196109.A0A136JFC8"/>
<name>A0A136JFC8_9PEZI</name>
<feature type="compositionally biased region" description="Low complexity" evidence="1">
    <location>
        <begin position="767"/>
        <end position="782"/>
    </location>
</feature>
<evidence type="ECO:0000313" key="2">
    <source>
        <dbReference type="EMBL" id="KXJ95857.1"/>
    </source>
</evidence>
<reference evidence="3" key="1">
    <citation type="submission" date="2016-02" db="EMBL/GenBank/DDBJ databases">
        <title>Draft genome sequence of Microdochium bolleyi, a fungal endophyte of beachgrass.</title>
        <authorList>
            <consortium name="DOE Joint Genome Institute"/>
            <person name="David A.S."/>
            <person name="May G."/>
            <person name="Haridas S."/>
            <person name="Lim J."/>
            <person name="Wang M."/>
            <person name="Labutti K."/>
            <person name="Lipzen A."/>
            <person name="Barry K."/>
            <person name="Grigoriev I.V."/>
        </authorList>
    </citation>
    <scope>NUCLEOTIDE SEQUENCE [LARGE SCALE GENOMIC DNA]</scope>
    <source>
        <strain evidence="3">J235TASD1</strain>
    </source>
</reference>
<sequence length="869" mass="95488">MATSDIAADASTRSAAGAVAPGPVVPGSVAGDTCTDTDRPTASQSLALPVILKHLKGKEAEWDTISRRDGPLGFLDLPIDVLGLVVREVHSHNDLLSLALTNSTLYNLAIPLIYCNFDIVWPDDSSSSSPSTGVDALTYGLATLCLGSRFAQRTRWLRGSSLAQVKPSRRLASNQYATYVRKFSIGNGKESEVAEFSVGQDSGKMLGTLVALAVAKMVNLETFVWDMPTGVLSDVFMALASLQDHYPDGQHKLTKIWIRWHTEMSARPASTVSSGYVVPNEGDILNFFAGVTPQPSSSTSSNNLPLPPHLLPKESPSAQYAECKVEYPTFSILPALESLTVLDVTEVAYLDEISQLIERSRSVIRELRLGLGSSASAHVINWLCDGDKFHQVDLAAAWPGESQIGDKRLGGVLGVVFGRIFDLNTQQFLPGSTSTERTEKIDDMRTAVDTTQALREIASPEEEAGELLPPADDEPAPTVERSDHRSLYDGTSQLRLRLRVFELEKLAISVQICQKAIDWTSLTTLTILDCTQHESLWRMLRKTFQVEQMPASVSSRQYPLSLKNIHVDNVSSSLMTFLKETLAPNSLESLFLQARRTSGQPAVRLSAIMKGPIRRHRSSLRKLLLDSIYFRREPVTTGLGRSHWAMSSSWVSYLTSGRMTNLRELSVSFDARAWHPFLRGFPNIPELRTLHVLGLPSRTNQVVQKEKAVQIADVLTLRPDSKLCYFGIGNACFEIMEAHTERNAPPDIDLSGHVAANGVIVVDPGTEIDSSLTSSSESETIAAPPPPPPPIIEMDGVIQENPDDWSSQHSSTFDSDADSCHGSDDTTKKLQRWLYLHQIPFCDDKIDIFKARHGRLGGAVEPTTRIRLR</sequence>
<dbReference type="OrthoDB" id="3199516at2759"/>
<evidence type="ECO:0000256" key="1">
    <source>
        <dbReference type="SAM" id="MobiDB-lite"/>
    </source>
</evidence>
<feature type="compositionally biased region" description="Polar residues" evidence="1">
    <location>
        <begin position="804"/>
        <end position="814"/>
    </location>
</feature>
<dbReference type="InParanoid" id="A0A136JFC8"/>
<feature type="region of interest" description="Disordered" evidence="1">
    <location>
        <begin position="459"/>
        <end position="483"/>
    </location>
</feature>
<keyword evidence="3" id="KW-1185">Reference proteome</keyword>
<gene>
    <name evidence="2" type="ORF">Micbo1qcDRAFT_172163</name>
</gene>